<accession>A0A067U310</accession>
<reference evidence="2" key="1">
    <citation type="journal article" date="2014" name="Proc. Natl. Acad. Sci. U.S.A.">
        <title>Extensive sampling of basidiomycete genomes demonstrates inadequacy of the white-rot/brown-rot paradigm for wood decay fungi.</title>
        <authorList>
            <person name="Riley R."/>
            <person name="Salamov A.A."/>
            <person name="Brown D.W."/>
            <person name="Nagy L.G."/>
            <person name="Floudas D."/>
            <person name="Held B.W."/>
            <person name="Levasseur A."/>
            <person name="Lombard V."/>
            <person name="Morin E."/>
            <person name="Otillar R."/>
            <person name="Lindquist E.A."/>
            <person name="Sun H."/>
            <person name="LaButti K.M."/>
            <person name="Schmutz J."/>
            <person name="Jabbour D."/>
            <person name="Luo H."/>
            <person name="Baker S.E."/>
            <person name="Pisabarro A.G."/>
            <person name="Walton J.D."/>
            <person name="Blanchette R.A."/>
            <person name="Henrissat B."/>
            <person name="Martin F."/>
            <person name="Cullen D."/>
            <person name="Hibbett D.S."/>
            <person name="Grigoriev I.V."/>
        </authorList>
    </citation>
    <scope>NUCLEOTIDE SEQUENCE [LARGE SCALE GENOMIC DNA]</scope>
    <source>
        <strain evidence="2">CBS 339.88</strain>
    </source>
</reference>
<evidence type="ECO:0000313" key="1">
    <source>
        <dbReference type="EMBL" id="KDR85793.1"/>
    </source>
</evidence>
<organism evidence="1 2">
    <name type="scientific">Galerina marginata (strain CBS 339.88)</name>
    <dbReference type="NCBI Taxonomy" id="685588"/>
    <lineage>
        <taxon>Eukaryota</taxon>
        <taxon>Fungi</taxon>
        <taxon>Dikarya</taxon>
        <taxon>Basidiomycota</taxon>
        <taxon>Agaricomycotina</taxon>
        <taxon>Agaricomycetes</taxon>
        <taxon>Agaricomycetidae</taxon>
        <taxon>Agaricales</taxon>
        <taxon>Agaricineae</taxon>
        <taxon>Strophariaceae</taxon>
        <taxon>Galerina</taxon>
    </lineage>
</organism>
<dbReference type="AlphaFoldDB" id="A0A067U310"/>
<keyword evidence="2" id="KW-1185">Reference proteome</keyword>
<evidence type="ECO:0000313" key="2">
    <source>
        <dbReference type="Proteomes" id="UP000027222"/>
    </source>
</evidence>
<dbReference type="Proteomes" id="UP000027222">
    <property type="component" value="Unassembled WGS sequence"/>
</dbReference>
<dbReference type="HOGENOM" id="CLU_860651_0_0_1"/>
<evidence type="ECO:0008006" key="3">
    <source>
        <dbReference type="Google" id="ProtNLM"/>
    </source>
</evidence>
<name>A0A067U310_GALM3</name>
<protein>
    <recommendedName>
        <fullName evidence="3">F-box domain-containing protein</fullName>
    </recommendedName>
</protein>
<dbReference type="EMBL" id="KL142367">
    <property type="protein sequence ID" value="KDR85793.1"/>
    <property type="molecule type" value="Genomic_DNA"/>
</dbReference>
<proteinExistence type="predicted"/>
<gene>
    <name evidence="1" type="ORF">GALMADRAFT_150189</name>
</gene>
<sequence>MYDLFASFRPNGLIPALTHLLIPSLLPQSGISSRVLDILPVSSLLFLEIQNLQFQVEDSVASILTAYCAKAPLIKRLAFGDQITLHTVNCLPNFYQLNDLTLNFMLNNHAMNHDVLRRCSEIKSLSRMNFISVVNGALFSSTEPVQYVTFSRLLDLKVTGSTQNAIALLRRIHLPRLQTVVFGLNSRYQTPLDTNTFAKFVQQVVEIGLIKSVMIDLDIDRYTVNRFSWEAFDPFILHACNHIRSLDLVLGTSNGYFPFLDFCKTLQWPELRFLRLQCNIKSEDIKLSASDQEPFRLVCPKLESLDIHIPYSHFPETARPGTG</sequence>